<dbReference type="SUPFAM" id="SSF49899">
    <property type="entry name" value="Concanavalin A-like lectins/glucanases"/>
    <property type="match status" value="1"/>
</dbReference>
<organism evidence="3 4">
    <name type="scientific">Micromonospora jinlongensis</name>
    <dbReference type="NCBI Taxonomy" id="1287877"/>
    <lineage>
        <taxon>Bacteria</taxon>
        <taxon>Bacillati</taxon>
        <taxon>Actinomycetota</taxon>
        <taxon>Actinomycetes</taxon>
        <taxon>Micromonosporales</taxon>
        <taxon>Micromonosporaceae</taxon>
        <taxon>Micromonospora</taxon>
    </lineage>
</organism>
<reference evidence="3 4" key="1">
    <citation type="submission" date="2020-07" db="EMBL/GenBank/DDBJ databases">
        <title>Sequencing the genomes of 1000 actinobacteria strains.</title>
        <authorList>
            <person name="Klenk H.-P."/>
        </authorList>
    </citation>
    <scope>NUCLEOTIDE SEQUENCE [LARGE SCALE GENOMIC DNA]</scope>
    <source>
        <strain evidence="3 4">DSM 45876</strain>
    </source>
</reference>
<gene>
    <name evidence="3" type="ORF">HNR22_003716</name>
</gene>
<evidence type="ECO:0008006" key="5">
    <source>
        <dbReference type="Google" id="ProtNLM"/>
    </source>
</evidence>
<keyword evidence="4" id="KW-1185">Reference proteome</keyword>
<sequence>MNSLKGAGAIGLLGLIAVAIKFAADVPYLVFVVTAMLMVSAMFVYLASRKRNRQDLEVAELSGITRMLGLDGIAKARRGRGARRRGGSVFVPALLVVLLVAGVGLTGWNLVRPEFEGADPDAASVDGPLPGQPSTKTKKLPGHPDDTFFDNFHYRAHDDPALAANGWQVRTEGGGPGIADSWTADTLSFPVDKSAKGGKALQLQASTDGTKAGTRQTELFTTESGFFRGTVAARVFFTDKPVTGRDGDHLNQAFCTISPLHDSANYSELDFEYQPNGGWGAVGSKIDMVSWRSSTPGDRATDDYKGSLAGWRTLMITVTDQKVTYSIDGRTLFTSTGKSVPRESMRIMLNTWFIDLPFKGRRTYNMRVNWVYAKANQVMSVAQVRKDVDQFYTKGDNHIDTLAPS</sequence>
<dbReference type="RefSeq" id="WP_179781408.1">
    <property type="nucleotide sequence ID" value="NZ_JACCHK010000001.1"/>
</dbReference>
<keyword evidence="2" id="KW-0472">Membrane</keyword>
<evidence type="ECO:0000313" key="4">
    <source>
        <dbReference type="Proteomes" id="UP000523545"/>
    </source>
</evidence>
<dbReference type="Proteomes" id="UP000523545">
    <property type="component" value="Unassembled WGS sequence"/>
</dbReference>
<dbReference type="CDD" id="cd00413">
    <property type="entry name" value="Glyco_hydrolase_16"/>
    <property type="match status" value="1"/>
</dbReference>
<keyword evidence="2" id="KW-1133">Transmembrane helix</keyword>
<proteinExistence type="predicted"/>
<evidence type="ECO:0000256" key="1">
    <source>
        <dbReference type="SAM" id="MobiDB-lite"/>
    </source>
</evidence>
<dbReference type="InterPro" id="IPR013320">
    <property type="entry name" value="ConA-like_dom_sf"/>
</dbReference>
<dbReference type="EMBL" id="JACCHK010000001">
    <property type="protein sequence ID" value="NYH43989.1"/>
    <property type="molecule type" value="Genomic_DNA"/>
</dbReference>
<accession>A0A7Y9X2Z8</accession>
<name>A0A7Y9X2Z8_9ACTN</name>
<feature type="transmembrane region" description="Helical" evidence="2">
    <location>
        <begin position="87"/>
        <end position="111"/>
    </location>
</feature>
<keyword evidence="2" id="KW-0812">Transmembrane</keyword>
<comment type="caution">
    <text evidence="3">The sequence shown here is derived from an EMBL/GenBank/DDBJ whole genome shotgun (WGS) entry which is preliminary data.</text>
</comment>
<evidence type="ECO:0000313" key="3">
    <source>
        <dbReference type="EMBL" id="NYH43989.1"/>
    </source>
</evidence>
<feature type="region of interest" description="Disordered" evidence="1">
    <location>
        <begin position="119"/>
        <end position="143"/>
    </location>
</feature>
<dbReference type="Gene3D" id="2.60.120.200">
    <property type="match status" value="1"/>
</dbReference>
<evidence type="ECO:0000256" key="2">
    <source>
        <dbReference type="SAM" id="Phobius"/>
    </source>
</evidence>
<dbReference type="AlphaFoldDB" id="A0A7Y9X2Z8"/>
<feature type="transmembrane region" description="Helical" evidence="2">
    <location>
        <begin position="29"/>
        <end position="47"/>
    </location>
</feature>
<protein>
    <recommendedName>
        <fullName evidence="5">GH16 domain-containing protein</fullName>
    </recommendedName>
</protein>